<dbReference type="Proteomes" id="UP001168528">
    <property type="component" value="Unassembled WGS sequence"/>
</dbReference>
<name>A0ABT8QZG8_9BACT</name>
<reference evidence="1" key="1">
    <citation type="submission" date="2023-07" db="EMBL/GenBank/DDBJ databases">
        <title>The genome sequence of Rhodocytophaga aerolata KACC 12507.</title>
        <authorList>
            <person name="Zhang X."/>
        </authorList>
    </citation>
    <scope>NUCLEOTIDE SEQUENCE</scope>
    <source>
        <strain evidence="1">KACC 12507</strain>
    </source>
</reference>
<dbReference type="RefSeq" id="WP_302036036.1">
    <property type="nucleotide sequence ID" value="NZ_JAUKPO010000001.1"/>
</dbReference>
<sequence>MFLYRIKNCIGILLSLFLCIPVLLAHGQIQAGFIYGKITMVDNTTHEGVIQWSRNELHWNDIFRATKQENKVLQFLSSDEIKRLSEEEKTEKMDWGFMRLWENRYPAKQHVFECQFGYIRSITVTGEKSARLTLKNGTTVDVSGQEDTGRKIYILDKQGRRSKLEWAAIKSVVFKSTPSHVLAPTIIPLYGTVTTTSGEITGFIQWDMDESLNMHYLDGKQGETKKAFQFSEVSHIEKIADNTCRLTLVSGEKIELSDTDDVGKSNHGILVKTAESVTIKIKWHDFQKAAFTTKVPQPVPYTDYRKPKALSGKVKLMDGTIQQGSLIFDLDESMSMELLKGKSKELLYHICFSHIKSVQRKNDRYAAVTFTNGKTIELTGTNDVTDKNWGILITNSSKKPTYVPWNKVDYVTFTH</sequence>
<dbReference type="EMBL" id="JAUKPO010000001">
    <property type="protein sequence ID" value="MDO1445246.1"/>
    <property type="molecule type" value="Genomic_DNA"/>
</dbReference>
<organism evidence="1 2">
    <name type="scientific">Rhodocytophaga aerolata</name>
    <dbReference type="NCBI Taxonomy" id="455078"/>
    <lineage>
        <taxon>Bacteria</taxon>
        <taxon>Pseudomonadati</taxon>
        <taxon>Bacteroidota</taxon>
        <taxon>Cytophagia</taxon>
        <taxon>Cytophagales</taxon>
        <taxon>Rhodocytophagaceae</taxon>
        <taxon>Rhodocytophaga</taxon>
    </lineage>
</organism>
<comment type="caution">
    <text evidence="1">The sequence shown here is derived from an EMBL/GenBank/DDBJ whole genome shotgun (WGS) entry which is preliminary data.</text>
</comment>
<protein>
    <submittedName>
        <fullName evidence="1">Uncharacterized protein</fullName>
    </submittedName>
</protein>
<proteinExistence type="predicted"/>
<evidence type="ECO:0000313" key="2">
    <source>
        <dbReference type="Proteomes" id="UP001168528"/>
    </source>
</evidence>
<evidence type="ECO:0000313" key="1">
    <source>
        <dbReference type="EMBL" id="MDO1445246.1"/>
    </source>
</evidence>
<gene>
    <name evidence="1" type="ORF">Q0590_03240</name>
</gene>
<keyword evidence="2" id="KW-1185">Reference proteome</keyword>
<accession>A0ABT8QZG8</accession>